<dbReference type="InParanoid" id="A0A2T3AHN5"/>
<accession>A0A2T3AHN5</accession>
<keyword evidence="3" id="KW-1185">Reference proteome</keyword>
<proteinExistence type="predicted"/>
<protein>
    <submittedName>
        <fullName evidence="2">Uncharacterized protein</fullName>
    </submittedName>
</protein>
<name>A0A2T3AHN5_9PEZI</name>
<reference evidence="2 3" key="1">
    <citation type="journal article" date="2018" name="Mycol. Prog.">
        <title>Coniella lustricola, a new species from submerged detritus.</title>
        <authorList>
            <person name="Raudabaugh D.B."/>
            <person name="Iturriaga T."/>
            <person name="Carver A."/>
            <person name="Mondo S."/>
            <person name="Pangilinan J."/>
            <person name="Lipzen A."/>
            <person name="He G."/>
            <person name="Amirebrahimi M."/>
            <person name="Grigoriev I.V."/>
            <person name="Miller A.N."/>
        </authorList>
    </citation>
    <scope>NUCLEOTIDE SEQUENCE [LARGE SCALE GENOMIC DNA]</scope>
    <source>
        <strain evidence="2 3">B22-T-1</strain>
    </source>
</reference>
<dbReference type="AlphaFoldDB" id="A0A2T3AHN5"/>
<dbReference type="EMBL" id="KZ678388">
    <property type="protein sequence ID" value="PSR97803.1"/>
    <property type="molecule type" value="Genomic_DNA"/>
</dbReference>
<dbReference type="Proteomes" id="UP000241462">
    <property type="component" value="Unassembled WGS sequence"/>
</dbReference>
<evidence type="ECO:0000313" key="3">
    <source>
        <dbReference type="Proteomes" id="UP000241462"/>
    </source>
</evidence>
<organism evidence="2 3">
    <name type="scientific">Coniella lustricola</name>
    <dbReference type="NCBI Taxonomy" id="2025994"/>
    <lineage>
        <taxon>Eukaryota</taxon>
        <taxon>Fungi</taxon>
        <taxon>Dikarya</taxon>
        <taxon>Ascomycota</taxon>
        <taxon>Pezizomycotina</taxon>
        <taxon>Sordariomycetes</taxon>
        <taxon>Sordariomycetidae</taxon>
        <taxon>Diaporthales</taxon>
        <taxon>Schizoparmaceae</taxon>
        <taxon>Coniella</taxon>
    </lineage>
</organism>
<feature type="region of interest" description="Disordered" evidence="1">
    <location>
        <begin position="66"/>
        <end position="106"/>
    </location>
</feature>
<feature type="compositionally biased region" description="Basic and acidic residues" evidence="1">
    <location>
        <begin position="70"/>
        <end position="106"/>
    </location>
</feature>
<gene>
    <name evidence="2" type="ORF">BD289DRAFT_74785</name>
</gene>
<sequence>MGEHGGSTFPSSMQLLFEMGCSPAVRRCTVCLHGLATRTRHGGTDCEPESAWLILDGVSLGAQHNAAGWREADRKERFEEPPTEHPRDKKANQQDELRSKTENKERQIGWDDVNGAATCLTQSGAALAPVDPALQCLHHRRFRSLLCSANSTTFGGCSLSGGRVHRLGDFLEDLLDHLDGFFFFGFFFGVKAFFM</sequence>
<evidence type="ECO:0000313" key="2">
    <source>
        <dbReference type="EMBL" id="PSR97803.1"/>
    </source>
</evidence>
<evidence type="ECO:0000256" key="1">
    <source>
        <dbReference type="SAM" id="MobiDB-lite"/>
    </source>
</evidence>